<evidence type="ECO:0000256" key="2">
    <source>
        <dbReference type="ARBA" id="ARBA00023125"/>
    </source>
</evidence>
<dbReference type="EMBL" id="MSFO01000002">
    <property type="protein sequence ID" value="PLB52226.1"/>
    <property type="molecule type" value="Genomic_DNA"/>
</dbReference>
<dbReference type="PRINTS" id="PR00755">
    <property type="entry name" value="AFLATOXINBRP"/>
</dbReference>
<evidence type="ECO:0000313" key="8">
    <source>
        <dbReference type="Proteomes" id="UP000234275"/>
    </source>
</evidence>
<protein>
    <submittedName>
        <fullName evidence="7">Putative Zn(II)2Cys6 transcription factor</fullName>
    </submittedName>
</protein>
<dbReference type="Proteomes" id="UP000234275">
    <property type="component" value="Unassembled WGS sequence"/>
</dbReference>
<dbReference type="GO" id="GO:0003677">
    <property type="term" value="F:DNA binding"/>
    <property type="evidence" value="ECO:0007669"/>
    <property type="project" value="UniProtKB-KW"/>
</dbReference>
<dbReference type="PANTHER" id="PTHR47657:SF3">
    <property type="entry name" value="ORSELLINIC ACID_F9775 BIOSYNTHESIS CLUSTER PROTEIN D-RELATED"/>
    <property type="match status" value="1"/>
</dbReference>
<evidence type="ECO:0000259" key="6">
    <source>
        <dbReference type="PROSITE" id="PS50048"/>
    </source>
</evidence>
<dbReference type="PROSITE" id="PS00463">
    <property type="entry name" value="ZN2_CY6_FUNGAL_1"/>
    <property type="match status" value="1"/>
</dbReference>
<evidence type="ECO:0000256" key="5">
    <source>
        <dbReference type="SAM" id="MobiDB-lite"/>
    </source>
</evidence>
<dbReference type="Pfam" id="PF00172">
    <property type="entry name" value="Zn_clus"/>
    <property type="match status" value="1"/>
</dbReference>
<keyword evidence="8" id="KW-1185">Reference proteome</keyword>
<dbReference type="GeneID" id="36559078"/>
<dbReference type="GO" id="GO:0009893">
    <property type="term" value="P:positive regulation of metabolic process"/>
    <property type="evidence" value="ECO:0007669"/>
    <property type="project" value="UniProtKB-ARBA"/>
</dbReference>
<dbReference type="GO" id="GO:0008270">
    <property type="term" value="F:zinc ion binding"/>
    <property type="evidence" value="ECO:0007669"/>
    <property type="project" value="InterPro"/>
</dbReference>
<dbReference type="STRING" id="1392250.A0A2I2GH76"/>
<comment type="caution">
    <text evidence="7">The sequence shown here is derived from an EMBL/GenBank/DDBJ whole genome shotgun (WGS) entry which is preliminary data.</text>
</comment>
<dbReference type="PROSITE" id="PS50048">
    <property type="entry name" value="ZN2_CY6_FUNGAL_2"/>
    <property type="match status" value="1"/>
</dbReference>
<feature type="region of interest" description="Disordered" evidence="5">
    <location>
        <begin position="88"/>
        <end position="111"/>
    </location>
</feature>
<keyword evidence="4" id="KW-0539">Nucleus</keyword>
<keyword evidence="2" id="KW-0238">DNA-binding</keyword>
<evidence type="ECO:0000256" key="1">
    <source>
        <dbReference type="ARBA" id="ARBA00023015"/>
    </source>
</evidence>
<dbReference type="SMART" id="SM00066">
    <property type="entry name" value="GAL4"/>
    <property type="match status" value="1"/>
</dbReference>
<reference evidence="7 8" key="1">
    <citation type="submission" date="2016-12" db="EMBL/GenBank/DDBJ databases">
        <title>The genomes of Aspergillus section Nigri reveals drivers in fungal speciation.</title>
        <authorList>
            <consortium name="DOE Joint Genome Institute"/>
            <person name="Vesth T.C."/>
            <person name="Nybo J."/>
            <person name="Theobald S."/>
            <person name="Brandl J."/>
            <person name="Frisvad J.C."/>
            <person name="Nielsen K.F."/>
            <person name="Lyhne E.K."/>
            <person name="Kogle M.E."/>
            <person name="Kuo A."/>
            <person name="Riley R."/>
            <person name="Clum A."/>
            <person name="Nolan M."/>
            <person name="Lipzen A."/>
            <person name="Salamov A."/>
            <person name="Henrissat B."/>
            <person name="Wiebenga A."/>
            <person name="De Vries R.P."/>
            <person name="Grigoriev I.V."/>
            <person name="Mortensen U.H."/>
            <person name="Andersen M.R."/>
            <person name="Baker S.E."/>
        </authorList>
    </citation>
    <scope>NUCLEOTIDE SEQUENCE [LARGE SCALE GENOMIC DNA]</scope>
    <source>
        <strain evidence="7 8">IBT 23096</strain>
    </source>
</reference>
<evidence type="ECO:0000256" key="4">
    <source>
        <dbReference type="ARBA" id="ARBA00023242"/>
    </source>
</evidence>
<dbReference type="PANTHER" id="PTHR47657">
    <property type="entry name" value="STEROL REGULATORY ELEMENT-BINDING PROTEIN ECM22"/>
    <property type="match status" value="1"/>
</dbReference>
<keyword evidence="1" id="KW-0805">Transcription regulation</keyword>
<dbReference type="Gene3D" id="4.10.240.10">
    <property type="entry name" value="Zn(2)-C6 fungal-type DNA-binding domain"/>
    <property type="match status" value="1"/>
</dbReference>
<dbReference type="GO" id="GO:0000981">
    <property type="term" value="F:DNA-binding transcription factor activity, RNA polymerase II-specific"/>
    <property type="evidence" value="ECO:0007669"/>
    <property type="project" value="InterPro"/>
</dbReference>
<dbReference type="InterPro" id="IPR036864">
    <property type="entry name" value="Zn2-C6_fun-type_DNA-bd_sf"/>
</dbReference>
<dbReference type="SUPFAM" id="SSF57701">
    <property type="entry name" value="Zn2/Cys6 DNA-binding domain"/>
    <property type="match status" value="1"/>
</dbReference>
<gene>
    <name evidence="7" type="ORF">P170DRAFT_453686</name>
</gene>
<dbReference type="AlphaFoldDB" id="A0A2I2GH76"/>
<dbReference type="OrthoDB" id="5226580at2759"/>
<dbReference type="InterPro" id="IPR052400">
    <property type="entry name" value="Zn2-C6_fungal_TF"/>
</dbReference>
<keyword evidence="3" id="KW-0804">Transcription</keyword>
<proteinExistence type="predicted"/>
<dbReference type="InterPro" id="IPR001138">
    <property type="entry name" value="Zn2Cys6_DnaBD"/>
</dbReference>
<organism evidence="7 8">
    <name type="scientific">Aspergillus steynii IBT 23096</name>
    <dbReference type="NCBI Taxonomy" id="1392250"/>
    <lineage>
        <taxon>Eukaryota</taxon>
        <taxon>Fungi</taxon>
        <taxon>Dikarya</taxon>
        <taxon>Ascomycota</taxon>
        <taxon>Pezizomycotina</taxon>
        <taxon>Eurotiomycetes</taxon>
        <taxon>Eurotiomycetidae</taxon>
        <taxon>Eurotiales</taxon>
        <taxon>Aspergillaceae</taxon>
        <taxon>Aspergillus</taxon>
        <taxon>Aspergillus subgen. Circumdati</taxon>
    </lineage>
</organism>
<accession>A0A2I2GH76</accession>
<dbReference type="CDD" id="cd00067">
    <property type="entry name" value="GAL4"/>
    <property type="match status" value="1"/>
</dbReference>
<feature type="region of interest" description="Disordered" evidence="5">
    <location>
        <begin position="285"/>
        <end position="307"/>
    </location>
</feature>
<evidence type="ECO:0000256" key="3">
    <source>
        <dbReference type="ARBA" id="ARBA00023163"/>
    </source>
</evidence>
<sequence>MSPSTDPYISKTSRRAHRKSRLGCINCKKRRVKCDEEKPTCTNCLRHSVECDYGDVPQQDGSNLPLRKRSPLASSSKAGCTFISASQNDFKTPKRGRPRERPVPDSAPALPDPPCATVANRPFEFTATDMALFHHFLKSSGLAEHMVNQLSRLGFVYHYVLRLLLAFSAFQIVRRSEDTSLFHLMGAGTDFYTDGERHFDVAVAEVAAMVPLLNRENAPALYAASLLIFLCSVTKGPRPGEYLAFRDDGESGCLSLFMGMRSMIEACNSIADPAMLAAIHAGDGNNEAESREAEGSNSSPDSARHVPPQYQSALSQVHDLLATTFQNHDTDYLIYCQSLERLSQCYDVIFDPHVSLTDSVLWPQIFGWLYMLPDRLLLDLRDRRPLALVIFSHYTVLLHVLDEVWMIQGWPRHVMHGISQNLDPYHRLFVEWPMQQIGISGFSS</sequence>
<name>A0A2I2GH76_9EURO</name>
<dbReference type="RefSeq" id="XP_024707528.1">
    <property type="nucleotide sequence ID" value="XM_024851379.1"/>
</dbReference>
<evidence type="ECO:0000313" key="7">
    <source>
        <dbReference type="EMBL" id="PLB52226.1"/>
    </source>
</evidence>
<feature type="domain" description="Zn(2)-C6 fungal-type" evidence="6">
    <location>
        <begin position="23"/>
        <end position="53"/>
    </location>
</feature>
<dbReference type="VEuPathDB" id="FungiDB:P170DRAFT_453686"/>